<organism evidence="1 2">
    <name type="scientific">Entomophthora muscae</name>
    <dbReference type="NCBI Taxonomy" id="34485"/>
    <lineage>
        <taxon>Eukaryota</taxon>
        <taxon>Fungi</taxon>
        <taxon>Fungi incertae sedis</taxon>
        <taxon>Zoopagomycota</taxon>
        <taxon>Entomophthoromycotina</taxon>
        <taxon>Entomophthoromycetes</taxon>
        <taxon>Entomophthorales</taxon>
        <taxon>Entomophthoraceae</taxon>
        <taxon>Entomophthora</taxon>
    </lineage>
</organism>
<sequence length="406" mass="47308">MPLEFALQHRNRFASPNPWKKPPHNPVTLTEQLGVDALPKQRCLRLGRSSLVLNLMVVGETGLGKTTFMNTLFNSDLTEYIVPKVPQKTTEVRVVPSTFELKEENVNMRLTVIDTPGFGDQLNREKDLEPIVAYIDEQFEKYLEDEMVTTERSEIEDNRVHALLYFIAPGSGIRSIDLIILKELSEKVNIIPVLAKADTLRLEEKLWNKRLIMNQILIHQIKTYPTDFCDEKDLISHLMENIPFAVMGSQTKINVDGKTVRGRKYRWGVVEVDNPEHCDFSLLQEMLMKTCLHDITDSTHSIHYAHYRSKKLRASGRPESILECDDQFVDRLENRKVEFSEDMQRKEEEMRQKFIQQVREKEAILREREEQLHKKGQLLMAEIERERRQIEAEERELEAIAAQRAG</sequence>
<keyword evidence="2" id="KW-1185">Reference proteome</keyword>
<dbReference type="Proteomes" id="UP001165960">
    <property type="component" value="Unassembled WGS sequence"/>
</dbReference>
<proteinExistence type="predicted"/>
<protein>
    <submittedName>
        <fullName evidence="1">Septin-6</fullName>
    </submittedName>
</protein>
<evidence type="ECO:0000313" key="2">
    <source>
        <dbReference type="Proteomes" id="UP001165960"/>
    </source>
</evidence>
<accession>A0ACC2USH5</accession>
<evidence type="ECO:0000313" key="1">
    <source>
        <dbReference type="EMBL" id="KAJ9089706.1"/>
    </source>
</evidence>
<name>A0ACC2USH5_9FUNG</name>
<dbReference type="EMBL" id="QTSX02000032">
    <property type="protein sequence ID" value="KAJ9089706.1"/>
    <property type="molecule type" value="Genomic_DNA"/>
</dbReference>
<reference evidence="1" key="1">
    <citation type="submission" date="2022-04" db="EMBL/GenBank/DDBJ databases">
        <title>Genome of the entomopathogenic fungus Entomophthora muscae.</title>
        <authorList>
            <person name="Elya C."/>
            <person name="Lovett B.R."/>
            <person name="Lee E."/>
            <person name="Macias A.M."/>
            <person name="Hajek A.E."/>
            <person name="De Bivort B.L."/>
            <person name="Kasson M.T."/>
            <person name="De Fine Licht H.H."/>
            <person name="Stajich J.E."/>
        </authorList>
    </citation>
    <scope>NUCLEOTIDE SEQUENCE</scope>
    <source>
        <strain evidence="1">Berkeley</strain>
    </source>
</reference>
<gene>
    <name evidence="1" type="primary">SEPT6_2</name>
    <name evidence="1" type="ORF">DSO57_1009970</name>
</gene>
<comment type="caution">
    <text evidence="1">The sequence shown here is derived from an EMBL/GenBank/DDBJ whole genome shotgun (WGS) entry which is preliminary data.</text>
</comment>